<dbReference type="InParanoid" id="F1Z5W0"/>
<organism evidence="4 5">
    <name type="scientific">Novosphingobium nitrogenifigens DSM 19370</name>
    <dbReference type="NCBI Taxonomy" id="983920"/>
    <lineage>
        <taxon>Bacteria</taxon>
        <taxon>Pseudomonadati</taxon>
        <taxon>Pseudomonadota</taxon>
        <taxon>Alphaproteobacteria</taxon>
        <taxon>Sphingomonadales</taxon>
        <taxon>Sphingomonadaceae</taxon>
        <taxon>Novosphingobium</taxon>
    </lineage>
</organism>
<keyword evidence="2" id="KW-1133">Transmembrane helix</keyword>
<protein>
    <recommendedName>
        <fullName evidence="3">Cytoskeleton protein RodZ-like C-terminal domain-containing protein</fullName>
    </recommendedName>
</protein>
<dbReference type="OrthoDB" id="9790252at2"/>
<dbReference type="STRING" id="983920.Y88_2094"/>
<evidence type="ECO:0000256" key="2">
    <source>
        <dbReference type="SAM" id="Phobius"/>
    </source>
</evidence>
<keyword evidence="5" id="KW-1185">Reference proteome</keyword>
<sequence>MDEARDAVPQDGAHDDKAASAVMAEVARSATPRSTPAASGSPMTATGRLRAAREALGLTTAEISERTRITLRHVEAMDRGDLAALPGRPYVLGFVRSYARVVGLDDTELGEQVRREMDISVPRPEPRPLNQYDVNDPAKTPSPLISWLAVGLVVVILVAGTVFWRSYYSPAGALPALAPSEAPAPAPSAAPVQAAPAQTAPVPSGPVVFTATADGVWVKFTDGQGHQLLQKNLARGESYTVPADAVSPQLWTGRPDALTITIGGTPVPPLADKQTVMKDVPVSAQALLARANSAPPVQPSPAQSPLAQTVPAGVQGGVAQAAPLPASTGNLSHSPRRHVRPRHVETPAVTNDGAAPATPAAVPAVAAAGTPQ</sequence>
<dbReference type="AlphaFoldDB" id="F1Z5W0"/>
<dbReference type="Pfam" id="PF13464">
    <property type="entry name" value="RodZ_C"/>
    <property type="match status" value="1"/>
</dbReference>
<dbReference type="PANTHER" id="PTHR34475">
    <property type="match status" value="1"/>
</dbReference>
<dbReference type="Pfam" id="PF13413">
    <property type="entry name" value="HTH_25"/>
    <property type="match status" value="1"/>
</dbReference>
<reference evidence="4 5" key="1">
    <citation type="journal article" date="2012" name="J. Bacteriol.">
        <title>Draft Genome Sequence of Novosphingobium nitrogenifigens Y88T.</title>
        <authorList>
            <person name="Strabala T.J."/>
            <person name="Macdonald L."/>
            <person name="Liu V."/>
            <person name="Smit A.M."/>
        </authorList>
    </citation>
    <scope>NUCLEOTIDE SEQUENCE [LARGE SCALE GENOMIC DNA]</scope>
    <source>
        <strain evidence="4 5">DSM 19370</strain>
    </source>
</reference>
<gene>
    <name evidence="4" type="ORF">Y88_2094</name>
</gene>
<feature type="compositionally biased region" description="Low complexity" evidence="1">
    <location>
        <begin position="353"/>
        <end position="372"/>
    </location>
</feature>
<dbReference type="Proteomes" id="UP000004728">
    <property type="component" value="Unassembled WGS sequence"/>
</dbReference>
<dbReference type="eggNOG" id="COG1426">
    <property type="taxonomic scope" value="Bacteria"/>
</dbReference>
<keyword evidence="2" id="KW-0812">Transmembrane</keyword>
<dbReference type="InterPro" id="IPR050400">
    <property type="entry name" value="Bact_Cytoskel_RodZ"/>
</dbReference>
<evidence type="ECO:0000256" key="1">
    <source>
        <dbReference type="SAM" id="MobiDB-lite"/>
    </source>
</evidence>
<feature type="compositionally biased region" description="Polar residues" evidence="1">
    <location>
        <begin position="31"/>
        <end position="44"/>
    </location>
</feature>
<dbReference type="PANTHER" id="PTHR34475:SF1">
    <property type="entry name" value="CYTOSKELETON PROTEIN RODZ"/>
    <property type="match status" value="1"/>
</dbReference>
<feature type="region of interest" description="Disordered" evidence="1">
    <location>
        <begin position="320"/>
        <end position="372"/>
    </location>
</feature>
<feature type="domain" description="Cytoskeleton protein RodZ-like C-terminal" evidence="3">
    <location>
        <begin position="209"/>
        <end position="278"/>
    </location>
</feature>
<feature type="transmembrane region" description="Helical" evidence="2">
    <location>
        <begin position="144"/>
        <end position="164"/>
    </location>
</feature>
<evidence type="ECO:0000313" key="5">
    <source>
        <dbReference type="Proteomes" id="UP000004728"/>
    </source>
</evidence>
<dbReference type="InterPro" id="IPR001387">
    <property type="entry name" value="Cro/C1-type_HTH"/>
</dbReference>
<comment type="caution">
    <text evidence="4">The sequence shown here is derived from an EMBL/GenBank/DDBJ whole genome shotgun (WGS) entry which is preliminary data.</text>
</comment>
<dbReference type="EMBL" id="AEWJ01000023">
    <property type="protein sequence ID" value="EGD60220.1"/>
    <property type="molecule type" value="Genomic_DNA"/>
</dbReference>
<evidence type="ECO:0000259" key="3">
    <source>
        <dbReference type="Pfam" id="PF13464"/>
    </source>
</evidence>
<dbReference type="RefSeq" id="WP_008069307.1">
    <property type="nucleotide sequence ID" value="NZ_AQWK01000005.1"/>
</dbReference>
<evidence type="ECO:0000313" key="4">
    <source>
        <dbReference type="EMBL" id="EGD60220.1"/>
    </source>
</evidence>
<accession>F1Z5W0</accession>
<dbReference type="HOGENOM" id="CLU_047530_2_0_5"/>
<dbReference type="InterPro" id="IPR010982">
    <property type="entry name" value="Lambda_DNA-bd_dom_sf"/>
</dbReference>
<feature type="compositionally biased region" description="Basic and acidic residues" evidence="1">
    <location>
        <begin position="1"/>
        <end position="18"/>
    </location>
</feature>
<feature type="region of interest" description="Disordered" evidence="1">
    <location>
        <begin position="1"/>
        <end position="47"/>
    </location>
</feature>
<dbReference type="Gene3D" id="1.10.260.40">
    <property type="entry name" value="lambda repressor-like DNA-binding domains"/>
    <property type="match status" value="1"/>
</dbReference>
<dbReference type="GO" id="GO:0003677">
    <property type="term" value="F:DNA binding"/>
    <property type="evidence" value="ECO:0007669"/>
    <property type="project" value="InterPro"/>
</dbReference>
<dbReference type="InterPro" id="IPR025194">
    <property type="entry name" value="RodZ-like_C"/>
</dbReference>
<dbReference type="CDD" id="cd00093">
    <property type="entry name" value="HTH_XRE"/>
    <property type="match status" value="1"/>
</dbReference>
<name>F1Z5W0_9SPHN</name>
<proteinExistence type="predicted"/>
<keyword evidence="2" id="KW-0472">Membrane</keyword>